<dbReference type="Pfam" id="PF00339">
    <property type="entry name" value="Arrestin_N"/>
    <property type="match status" value="1"/>
</dbReference>
<comment type="similarity">
    <text evidence="1">Belongs to the arrestin family.</text>
</comment>
<name>A0A9P0JU37_ACAOB</name>
<evidence type="ECO:0000313" key="5">
    <source>
        <dbReference type="EMBL" id="CAH1961333.1"/>
    </source>
</evidence>
<feature type="domain" description="Arrestin C-terminal-like" evidence="4">
    <location>
        <begin position="165"/>
        <end position="298"/>
    </location>
</feature>
<sequence>MSYKVQLEKQVYIAGQTISGKIVCNFAKNKTVNSIKIRVIGEERVKWQEEIQIGMANVESYPVTSNVFLKKDTVLYTGGTQFQKMASSECQFGIKLPEVLPSTYKNEFGSIRYFLLGIASEDQRHYKTKVKFTLINIIDLNTLSQEFFEPISSYSERKLSFFCFSGGILSLEIFLHKKAFTTGEVATVKVKLKNTSNVRSKSVKLELVERITARIPETVPRSKIHRKVLSRAGCLINFPRGENVFNLPLLIPENFTILKFDGSSIWNVEYYVVATCVLSSWHTDLVVTSDVIIGHIEAYRRHQNPPSLSTRESAPPPYSTLPRNQQHKIEVAESNV</sequence>
<evidence type="ECO:0000313" key="6">
    <source>
        <dbReference type="Proteomes" id="UP001152888"/>
    </source>
</evidence>
<dbReference type="InterPro" id="IPR011022">
    <property type="entry name" value="Arrestin_C-like"/>
</dbReference>
<dbReference type="SMART" id="SM01017">
    <property type="entry name" value="Arrestin_C"/>
    <property type="match status" value="1"/>
</dbReference>
<evidence type="ECO:0000256" key="1">
    <source>
        <dbReference type="ARBA" id="ARBA00005298"/>
    </source>
</evidence>
<dbReference type="AlphaFoldDB" id="A0A9P0JU37"/>
<dbReference type="GO" id="GO:0015031">
    <property type="term" value="P:protein transport"/>
    <property type="evidence" value="ECO:0007669"/>
    <property type="project" value="TreeGrafter"/>
</dbReference>
<evidence type="ECO:0000256" key="2">
    <source>
        <dbReference type="ARBA" id="ARBA00022606"/>
    </source>
</evidence>
<dbReference type="InterPro" id="IPR014756">
    <property type="entry name" value="Ig_E-set"/>
</dbReference>
<accession>A0A9P0JU37</accession>
<dbReference type="InterPro" id="IPR050357">
    <property type="entry name" value="Arrestin_domain-protein"/>
</dbReference>
<gene>
    <name evidence="5" type="ORF">ACAOBT_LOCUS4104</name>
</gene>
<evidence type="ECO:0000256" key="3">
    <source>
        <dbReference type="SAM" id="MobiDB-lite"/>
    </source>
</evidence>
<dbReference type="GO" id="GO:0005737">
    <property type="term" value="C:cytoplasm"/>
    <property type="evidence" value="ECO:0007669"/>
    <property type="project" value="TreeGrafter"/>
</dbReference>
<keyword evidence="6" id="KW-1185">Reference proteome</keyword>
<dbReference type="Gene3D" id="2.60.40.640">
    <property type="match status" value="2"/>
</dbReference>
<dbReference type="Pfam" id="PF02752">
    <property type="entry name" value="Arrestin_C"/>
    <property type="match status" value="1"/>
</dbReference>
<keyword evidence="2" id="KW-0716">Sensory transduction</keyword>
<dbReference type="OrthoDB" id="2333384at2759"/>
<organism evidence="5 6">
    <name type="scientific">Acanthoscelides obtectus</name>
    <name type="common">Bean weevil</name>
    <name type="synonym">Bruchus obtectus</name>
    <dbReference type="NCBI Taxonomy" id="200917"/>
    <lineage>
        <taxon>Eukaryota</taxon>
        <taxon>Metazoa</taxon>
        <taxon>Ecdysozoa</taxon>
        <taxon>Arthropoda</taxon>
        <taxon>Hexapoda</taxon>
        <taxon>Insecta</taxon>
        <taxon>Pterygota</taxon>
        <taxon>Neoptera</taxon>
        <taxon>Endopterygota</taxon>
        <taxon>Coleoptera</taxon>
        <taxon>Polyphaga</taxon>
        <taxon>Cucujiformia</taxon>
        <taxon>Chrysomeloidea</taxon>
        <taxon>Chrysomelidae</taxon>
        <taxon>Bruchinae</taxon>
        <taxon>Bruchini</taxon>
        <taxon>Acanthoscelides</taxon>
    </lineage>
</organism>
<evidence type="ECO:0000259" key="4">
    <source>
        <dbReference type="SMART" id="SM01017"/>
    </source>
</evidence>
<reference evidence="5" key="1">
    <citation type="submission" date="2022-03" db="EMBL/GenBank/DDBJ databases">
        <authorList>
            <person name="Sayadi A."/>
        </authorList>
    </citation>
    <scope>NUCLEOTIDE SEQUENCE</scope>
</reference>
<dbReference type="Proteomes" id="UP001152888">
    <property type="component" value="Unassembled WGS sequence"/>
</dbReference>
<dbReference type="InterPro" id="IPR014752">
    <property type="entry name" value="Arrestin-like_C"/>
</dbReference>
<protein>
    <recommendedName>
        <fullName evidence="4">Arrestin C-terminal-like domain-containing protein</fullName>
    </recommendedName>
</protein>
<feature type="region of interest" description="Disordered" evidence="3">
    <location>
        <begin position="303"/>
        <end position="325"/>
    </location>
</feature>
<dbReference type="PANTHER" id="PTHR11188:SF176">
    <property type="entry name" value="ARRESTIN DOMAIN-CONTAINING PROTEIN 1"/>
    <property type="match status" value="1"/>
</dbReference>
<dbReference type="SUPFAM" id="SSF81296">
    <property type="entry name" value="E set domains"/>
    <property type="match status" value="2"/>
</dbReference>
<dbReference type="PANTHER" id="PTHR11188">
    <property type="entry name" value="ARRESTIN DOMAIN CONTAINING PROTEIN"/>
    <property type="match status" value="1"/>
</dbReference>
<proteinExistence type="inferred from homology"/>
<dbReference type="InterPro" id="IPR011021">
    <property type="entry name" value="Arrestin-like_N"/>
</dbReference>
<comment type="caution">
    <text evidence="5">The sequence shown here is derived from an EMBL/GenBank/DDBJ whole genome shotgun (WGS) entry which is preliminary data.</text>
</comment>
<dbReference type="EMBL" id="CAKOFQ010006694">
    <property type="protein sequence ID" value="CAH1961333.1"/>
    <property type="molecule type" value="Genomic_DNA"/>
</dbReference>